<reference evidence="1 2" key="1">
    <citation type="journal article" date="2022" name="bioRxiv">
        <title>The genome of the oomycete Peronosclerospora sorghi, a cosmopolitan pathogen of maize and sorghum, is inflated with dispersed pseudogenes.</title>
        <authorList>
            <person name="Fletcher K."/>
            <person name="Martin F."/>
            <person name="Isakeit T."/>
            <person name="Cavanaugh K."/>
            <person name="Magill C."/>
            <person name="Michelmore R."/>
        </authorList>
    </citation>
    <scope>NUCLEOTIDE SEQUENCE [LARGE SCALE GENOMIC DNA]</scope>
    <source>
        <strain evidence="1">P6</strain>
    </source>
</reference>
<keyword evidence="2" id="KW-1185">Reference proteome</keyword>
<dbReference type="EMBL" id="CM047586">
    <property type="protein sequence ID" value="KAI9909120.1"/>
    <property type="molecule type" value="Genomic_DNA"/>
</dbReference>
<proteinExistence type="predicted"/>
<accession>A0ACC0VS01</accession>
<gene>
    <name evidence="1" type="ORF">PsorP6_014833</name>
</gene>
<protein>
    <submittedName>
        <fullName evidence="1">Uncharacterized protein</fullName>
    </submittedName>
</protein>
<evidence type="ECO:0000313" key="2">
    <source>
        <dbReference type="Proteomes" id="UP001163321"/>
    </source>
</evidence>
<sequence>MAVHSISFLTTVLLVFALLTGVISANVPDTAGKPTPQAVDGAHRGGSMVSVEEQRFVDVVGEVLTLFRTLDETVRARIGFGLVELFVQRQKFKTALEDHATNAAISRATADTATDLYSRRGYLRDSEDHAINAATSQATVDMVTNLIMRRKDDVKAAEELSQHFSKMNSLGIDGDHLRSMYKRFTHLDDKFIESAVRDYEKFRGKKLAEPQEEATSSTRVRRPGAPVIKD</sequence>
<name>A0ACC0VS01_9STRA</name>
<dbReference type="Proteomes" id="UP001163321">
    <property type="component" value="Chromosome 7"/>
</dbReference>
<organism evidence="1 2">
    <name type="scientific">Peronosclerospora sorghi</name>
    <dbReference type="NCBI Taxonomy" id="230839"/>
    <lineage>
        <taxon>Eukaryota</taxon>
        <taxon>Sar</taxon>
        <taxon>Stramenopiles</taxon>
        <taxon>Oomycota</taxon>
        <taxon>Peronosporomycetes</taxon>
        <taxon>Peronosporales</taxon>
        <taxon>Peronosporaceae</taxon>
        <taxon>Peronosclerospora</taxon>
    </lineage>
</organism>
<comment type="caution">
    <text evidence="1">The sequence shown here is derived from an EMBL/GenBank/DDBJ whole genome shotgun (WGS) entry which is preliminary data.</text>
</comment>
<evidence type="ECO:0000313" key="1">
    <source>
        <dbReference type="EMBL" id="KAI9909120.1"/>
    </source>
</evidence>